<dbReference type="EMBL" id="CAKM01000024">
    <property type="protein sequence ID" value="CCJ28184.1"/>
    <property type="molecule type" value="Genomic_DNA"/>
</dbReference>
<dbReference type="PANTHER" id="PTHR21456:SF1">
    <property type="entry name" value="C2 NT-TYPE DOMAIN-CONTAINING PROTEIN"/>
    <property type="match status" value="1"/>
</dbReference>
<dbReference type="VEuPathDB" id="FungiDB:PNEJI1_001015"/>
<sequence>MRRRLLYHSSMHSGSAHPLHGIRRLSGLTRLNALYALVAPGFRWGVFKKLIPASRPKFHVKMIIHHLNNVPLVSGQVFIKWHLKDSVHMRARGKSPKVPIKNHKVIWNYEFSCFLSMKIDKHQHLSESWIIFEVNQESSELSGASHQLVLGKVDINLAEYAGLSKETECYLLQNSKVNSLLRISISMEQIGGSTNYIINPPQKKQMFYGIADLMSKHNNMNQEKNMRHLDDLSLKKLRNPEFFMYEDNMVANMPYLFDTFHSFEIIENIFNEKDKWLGNPYVINHQRQHDNNDISKKNPITKEILDNDKREIKTAQDWEIKELEYGVCWSLNRSSDKLY</sequence>
<dbReference type="AlphaFoldDB" id="L0P7W1"/>
<reference evidence="2 4" key="1">
    <citation type="journal article" date="2012" name="MBio">
        <title>De novo assembly of the Pneumocystis jirovecii genome from a single bronchoalveolar lavage fluid specimen from a patient.</title>
        <authorList>
            <person name="Cisse O.H."/>
            <person name="Pagni M."/>
            <person name="Hauser P.M."/>
        </authorList>
    </citation>
    <scope>NUCLEOTIDE SEQUENCE [LARGE SCALE GENOMIC DNA]</scope>
    <source>
        <strain evidence="2 4">SE8</strain>
    </source>
</reference>
<accession>L0P7W1</accession>
<proteinExistence type="predicted"/>
<dbReference type="Pfam" id="PF10358">
    <property type="entry name" value="NT-C2"/>
    <property type="match status" value="1"/>
</dbReference>
<dbReference type="EMBL" id="CAKM01000269">
    <property type="protein sequence ID" value="CCJ30851.1"/>
    <property type="molecule type" value="Genomic_DNA"/>
</dbReference>
<evidence type="ECO:0000313" key="2">
    <source>
        <dbReference type="EMBL" id="CCJ28184.1"/>
    </source>
</evidence>
<name>L0P7W1_PNEJI</name>
<feature type="domain" description="C2 NT-type" evidence="1">
    <location>
        <begin position="48"/>
        <end position="189"/>
    </location>
</feature>
<gene>
    <name evidence="3" type="ORF">PNEJI1_001015</name>
    <name evidence="2" type="ORF">PNEJI1_003730</name>
</gene>
<evidence type="ECO:0000313" key="3">
    <source>
        <dbReference type="EMBL" id="CCJ30851.1"/>
    </source>
</evidence>
<comment type="caution">
    <text evidence="2">The sequence shown here is derived from an EMBL/GenBank/DDBJ whole genome shotgun (WGS) entry which is preliminary data.</text>
</comment>
<dbReference type="VEuPathDB" id="FungiDB:PNEJI1_003730"/>
<evidence type="ECO:0000259" key="1">
    <source>
        <dbReference type="PROSITE" id="PS51840"/>
    </source>
</evidence>
<dbReference type="InterPro" id="IPR039931">
    <property type="entry name" value="EEIG1/2-like"/>
</dbReference>
<evidence type="ECO:0000313" key="4">
    <source>
        <dbReference type="Proteomes" id="UP000010422"/>
    </source>
</evidence>
<dbReference type="Proteomes" id="UP000010422">
    <property type="component" value="Unassembled WGS sequence"/>
</dbReference>
<organism evidence="4">
    <name type="scientific">Pneumocystis jirovecii</name>
    <name type="common">Human pneumocystis pneumonia agent</name>
    <dbReference type="NCBI Taxonomy" id="42068"/>
    <lineage>
        <taxon>Eukaryota</taxon>
        <taxon>Fungi</taxon>
        <taxon>Dikarya</taxon>
        <taxon>Ascomycota</taxon>
        <taxon>Taphrinomycotina</taxon>
        <taxon>Pneumocystomycetes</taxon>
        <taxon>Pneumocystaceae</taxon>
        <taxon>Pneumocystis</taxon>
    </lineage>
</organism>
<dbReference type="InterPro" id="IPR019448">
    <property type="entry name" value="NT-C2"/>
</dbReference>
<dbReference type="FunCoup" id="L0P7W1">
    <property type="interactions" value="8"/>
</dbReference>
<dbReference type="PANTHER" id="PTHR21456">
    <property type="entry name" value="FAMILY WITH SEQUENCE SIMILARITY 102"/>
    <property type="match status" value="1"/>
</dbReference>
<protein>
    <recommendedName>
        <fullName evidence="1">C2 NT-type domain-containing protein</fullName>
    </recommendedName>
</protein>
<dbReference type="STRING" id="1209962.L0P7W1"/>
<dbReference type="PROSITE" id="PS51840">
    <property type="entry name" value="C2_NT"/>
    <property type="match status" value="1"/>
</dbReference>